<evidence type="ECO:0000313" key="1">
    <source>
        <dbReference type="EMBL" id="KAF3445269.1"/>
    </source>
</evidence>
<sequence>MAGGQGSYGSGRREVTKWAEKLSEVAGRWLRSRMMLEVRGRWRSLGEEAMSVRGRRLPLQEDGWRSEEVGWRGQGRCLGQRKLLEVRGNWRRSRKMLMVEEDVEAIRSCLEVRGSWRPYEDFEWEGWRLCGQMAECQEAGGQRKLHVREEVGLPEGQEVASGRLEDDSEVEEDGGVVRESYRRVRSWREVRKDGWFVRKMAQGSLEDGYARESFGSRRMLPGGREEDGWWLQEDGWWSWEVA</sequence>
<keyword evidence="2" id="KW-1185">Reference proteome</keyword>
<proteinExistence type="predicted"/>
<organism evidence="1 2">
    <name type="scientific">Rhamnella rubrinervis</name>
    <dbReference type="NCBI Taxonomy" id="2594499"/>
    <lineage>
        <taxon>Eukaryota</taxon>
        <taxon>Viridiplantae</taxon>
        <taxon>Streptophyta</taxon>
        <taxon>Embryophyta</taxon>
        <taxon>Tracheophyta</taxon>
        <taxon>Spermatophyta</taxon>
        <taxon>Magnoliopsida</taxon>
        <taxon>eudicotyledons</taxon>
        <taxon>Gunneridae</taxon>
        <taxon>Pentapetalae</taxon>
        <taxon>rosids</taxon>
        <taxon>fabids</taxon>
        <taxon>Rosales</taxon>
        <taxon>Rhamnaceae</taxon>
        <taxon>rhamnoid group</taxon>
        <taxon>Rhamneae</taxon>
        <taxon>Rhamnella</taxon>
    </lineage>
</organism>
<dbReference type="EMBL" id="VOIH02000006">
    <property type="protein sequence ID" value="KAF3445269.1"/>
    <property type="molecule type" value="Genomic_DNA"/>
</dbReference>
<reference evidence="1" key="1">
    <citation type="submission" date="2020-03" db="EMBL/GenBank/DDBJ databases">
        <title>A high-quality chromosome-level genome assembly of a woody plant with both climbing and erect habits, Rhamnella rubrinervis.</title>
        <authorList>
            <person name="Lu Z."/>
            <person name="Yang Y."/>
            <person name="Zhu X."/>
            <person name="Sun Y."/>
        </authorList>
    </citation>
    <scope>NUCLEOTIDE SEQUENCE</scope>
    <source>
        <strain evidence="1">BYM</strain>
        <tissue evidence="1">Leaf</tissue>
    </source>
</reference>
<name>A0A8K0H431_9ROSA</name>
<dbReference type="Proteomes" id="UP000796880">
    <property type="component" value="Unassembled WGS sequence"/>
</dbReference>
<evidence type="ECO:0000313" key="2">
    <source>
        <dbReference type="Proteomes" id="UP000796880"/>
    </source>
</evidence>
<protein>
    <submittedName>
        <fullName evidence="1">Uncharacterized protein</fullName>
    </submittedName>
</protein>
<dbReference type="AlphaFoldDB" id="A0A8K0H431"/>
<comment type="caution">
    <text evidence="1">The sequence shown here is derived from an EMBL/GenBank/DDBJ whole genome shotgun (WGS) entry which is preliminary data.</text>
</comment>
<accession>A0A8K0H431</accession>
<gene>
    <name evidence="1" type="ORF">FNV43_RR14963</name>
</gene>